<organism evidence="3">
    <name type="scientific">bioreactor metagenome</name>
    <dbReference type="NCBI Taxonomy" id="1076179"/>
    <lineage>
        <taxon>unclassified sequences</taxon>
        <taxon>metagenomes</taxon>
        <taxon>ecological metagenomes</taxon>
    </lineage>
</organism>
<reference evidence="3" key="1">
    <citation type="submission" date="2019-08" db="EMBL/GenBank/DDBJ databases">
        <authorList>
            <person name="Kucharzyk K."/>
            <person name="Murdoch R.W."/>
            <person name="Higgins S."/>
            <person name="Loffler F."/>
        </authorList>
    </citation>
    <scope>NUCLEOTIDE SEQUENCE</scope>
</reference>
<dbReference type="PANTHER" id="PTHR12526:SF637">
    <property type="entry name" value="GLYCOSYLTRANSFERASE EPSF-RELATED"/>
    <property type="match status" value="1"/>
</dbReference>
<sequence>MYIMKVLFVCSKNSGGISPFVSEQADALSIAGVQVVIFTIIGKGLIGYLGNLKRLKKTINDFQPDIVHAHYGLTGLLANFQRKVPVVTTFHGCDINRFSLRLFSYVPLLFSAFNIFVSAAQVKKVRYIARKHLVVPCGVDFNVFKPVDKTNARMQLGWNTDKKYVLFSSGFDRPEKNAQLAKDALSLMPDVELVELKGFSRTEVVLAMNAADAGLLTSFREGSPMFIKEMMACKRPVVSTNVGDVEEQLSGLKGCFIVPFDTRAVVNALKEAMTYESVEVEAARYQQIDNQYVASRLIRIYSKIKKY</sequence>
<evidence type="ECO:0000256" key="1">
    <source>
        <dbReference type="SAM" id="Phobius"/>
    </source>
</evidence>
<dbReference type="Pfam" id="PF13439">
    <property type="entry name" value="Glyco_transf_4"/>
    <property type="match status" value="1"/>
</dbReference>
<keyword evidence="1" id="KW-0812">Transmembrane</keyword>
<keyword evidence="1" id="KW-0472">Membrane</keyword>
<keyword evidence="1" id="KW-1133">Transmembrane helix</keyword>
<feature type="domain" description="Glycosyltransferase subfamily 4-like N-terminal" evidence="2">
    <location>
        <begin position="35"/>
        <end position="141"/>
    </location>
</feature>
<dbReference type="GO" id="GO:0016757">
    <property type="term" value="F:glycosyltransferase activity"/>
    <property type="evidence" value="ECO:0007669"/>
    <property type="project" value="UniProtKB-KW"/>
</dbReference>
<keyword evidence="3" id="KW-0808">Transferase</keyword>
<dbReference type="InterPro" id="IPR028098">
    <property type="entry name" value="Glyco_trans_4-like_N"/>
</dbReference>
<evidence type="ECO:0000313" key="3">
    <source>
        <dbReference type="EMBL" id="MPL98759.1"/>
    </source>
</evidence>
<dbReference type="Pfam" id="PF13692">
    <property type="entry name" value="Glyco_trans_1_4"/>
    <property type="match status" value="1"/>
</dbReference>
<dbReference type="PANTHER" id="PTHR12526">
    <property type="entry name" value="GLYCOSYLTRANSFERASE"/>
    <property type="match status" value="1"/>
</dbReference>
<protein>
    <submittedName>
        <fullName evidence="3">Putative teichuronic acid biosynthesis glycosyltransferase TuaC</fullName>
        <ecNumber evidence="3">2.4.-.-</ecNumber>
    </submittedName>
</protein>
<proteinExistence type="predicted"/>
<feature type="transmembrane region" description="Helical" evidence="1">
    <location>
        <begin position="102"/>
        <end position="122"/>
    </location>
</feature>
<gene>
    <name evidence="3" type="primary">tuaC_3</name>
    <name evidence="3" type="ORF">SDC9_44968</name>
</gene>
<dbReference type="AlphaFoldDB" id="A0A644W4T7"/>
<dbReference type="EC" id="2.4.-.-" evidence="3"/>
<dbReference type="SUPFAM" id="SSF53756">
    <property type="entry name" value="UDP-Glycosyltransferase/glycogen phosphorylase"/>
    <property type="match status" value="1"/>
</dbReference>
<dbReference type="Gene3D" id="3.40.50.2000">
    <property type="entry name" value="Glycogen Phosphorylase B"/>
    <property type="match status" value="2"/>
</dbReference>
<feature type="transmembrane region" description="Helical" evidence="1">
    <location>
        <begin position="27"/>
        <end position="49"/>
    </location>
</feature>
<evidence type="ECO:0000259" key="2">
    <source>
        <dbReference type="Pfam" id="PF13439"/>
    </source>
</evidence>
<keyword evidence="3" id="KW-0328">Glycosyltransferase</keyword>
<dbReference type="EMBL" id="VSSQ01000627">
    <property type="protein sequence ID" value="MPL98759.1"/>
    <property type="molecule type" value="Genomic_DNA"/>
</dbReference>
<name>A0A644W4T7_9ZZZZ</name>
<accession>A0A644W4T7</accession>
<comment type="caution">
    <text evidence="3">The sequence shown here is derived from an EMBL/GenBank/DDBJ whole genome shotgun (WGS) entry which is preliminary data.</text>
</comment>